<keyword evidence="2" id="KW-0560">Oxidoreductase</keyword>
<dbReference type="Proteomes" id="UP000291144">
    <property type="component" value="Unassembled WGS sequence"/>
</dbReference>
<dbReference type="InterPro" id="IPR036291">
    <property type="entry name" value="NAD(P)-bd_dom_sf"/>
</dbReference>
<organism evidence="3 4">
    <name type="scientific">Kribbella pittospori</name>
    <dbReference type="NCBI Taxonomy" id="722689"/>
    <lineage>
        <taxon>Bacteria</taxon>
        <taxon>Bacillati</taxon>
        <taxon>Actinomycetota</taxon>
        <taxon>Actinomycetes</taxon>
        <taxon>Propionibacteriales</taxon>
        <taxon>Kribbellaceae</taxon>
        <taxon>Kribbella</taxon>
    </lineage>
</organism>
<dbReference type="InterPro" id="IPR002347">
    <property type="entry name" value="SDR_fam"/>
</dbReference>
<dbReference type="RefSeq" id="WP_131355874.1">
    <property type="nucleotide sequence ID" value="NZ_SJKB01000004.1"/>
</dbReference>
<dbReference type="PRINTS" id="PR00081">
    <property type="entry name" value="GDHRDH"/>
</dbReference>
<evidence type="ECO:0000313" key="3">
    <source>
        <dbReference type="EMBL" id="TCC62138.1"/>
    </source>
</evidence>
<dbReference type="GO" id="GO:0016616">
    <property type="term" value="F:oxidoreductase activity, acting on the CH-OH group of donors, NAD or NADP as acceptor"/>
    <property type="evidence" value="ECO:0007669"/>
    <property type="project" value="TreeGrafter"/>
</dbReference>
<evidence type="ECO:0000256" key="1">
    <source>
        <dbReference type="ARBA" id="ARBA00006484"/>
    </source>
</evidence>
<dbReference type="PANTHER" id="PTHR42760:SF133">
    <property type="entry name" value="3-OXOACYL-[ACYL-CARRIER-PROTEIN] REDUCTASE"/>
    <property type="match status" value="1"/>
</dbReference>
<comment type="caution">
    <text evidence="3">The sequence shown here is derived from an EMBL/GenBank/DDBJ whole genome shotgun (WGS) entry which is preliminary data.</text>
</comment>
<dbReference type="OrthoDB" id="8959163at2"/>
<gene>
    <name evidence="3" type="ORF">E0H73_15620</name>
</gene>
<dbReference type="PROSITE" id="PS00061">
    <property type="entry name" value="ADH_SHORT"/>
    <property type="match status" value="1"/>
</dbReference>
<accession>A0A4R0KV01</accession>
<dbReference type="FunFam" id="3.40.50.720:FF:000084">
    <property type="entry name" value="Short-chain dehydrogenase reductase"/>
    <property type="match status" value="1"/>
</dbReference>
<protein>
    <submittedName>
        <fullName evidence="3">SDR family oxidoreductase</fullName>
    </submittedName>
</protein>
<reference evidence="3 4" key="1">
    <citation type="submission" date="2019-02" db="EMBL/GenBank/DDBJ databases">
        <title>Kribbella capetownensis sp. nov. and Kribbella speibonae sp. nov., isolated from soil.</title>
        <authorList>
            <person name="Curtis S.M."/>
            <person name="Norton I."/>
            <person name="Everest G.J."/>
            <person name="Meyers P.R."/>
        </authorList>
    </citation>
    <scope>NUCLEOTIDE SEQUENCE [LARGE SCALE GENOMIC DNA]</scope>
    <source>
        <strain evidence="3 4">NRRL B-24813</strain>
    </source>
</reference>
<keyword evidence="4" id="KW-1185">Reference proteome</keyword>
<dbReference type="Gene3D" id="3.40.50.720">
    <property type="entry name" value="NAD(P)-binding Rossmann-like Domain"/>
    <property type="match status" value="1"/>
</dbReference>
<dbReference type="PRINTS" id="PR00080">
    <property type="entry name" value="SDRFAMILY"/>
</dbReference>
<name>A0A4R0KV01_9ACTN</name>
<evidence type="ECO:0000313" key="4">
    <source>
        <dbReference type="Proteomes" id="UP000291144"/>
    </source>
</evidence>
<dbReference type="SUPFAM" id="SSF51735">
    <property type="entry name" value="NAD(P)-binding Rossmann-fold domains"/>
    <property type="match status" value="1"/>
</dbReference>
<evidence type="ECO:0000256" key="2">
    <source>
        <dbReference type="ARBA" id="ARBA00023002"/>
    </source>
</evidence>
<proteinExistence type="inferred from homology"/>
<comment type="similarity">
    <text evidence="1">Belongs to the short-chain dehydrogenases/reductases (SDR) family.</text>
</comment>
<dbReference type="PANTHER" id="PTHR42760">
    <property type="entry name" value="SHORT-CHAIN DEHYDROGENASES/REDUCTASES FAMILY MEMBER"/>
    <property type="match status" value="1"/>
</dbReference>
<dbReference type="AlphaFoldDB" id="A0A4R0KV01"/>
<dbReference type="InterPro" id="IPR020904">
    <property type="entry name" value="Sc_DH/Rdtase_CS"/>
</dbReference>
<sequence length="257" mass="25864">MDLHLSGKTALVTGASRGIGLATTRALLAEGAKVVAGARTVGGDLGSLPVESIAVDLATADGPGRFIDEALAMTGGFDILVNNVGMVRPRPAGSGSVTDEDWLETLTLDLLSAVRTTRAAMPTLIERSGAIVTVCSVNATLPDPLVIDYSAAKAASLSYFKSLSKELGPRGVRVNTVSPGPVATDLWLGKGGVAETVGGAVGADPGDVAAQAAAGSVTGRFTRPEEVADLVVFLSSDRAANLTGADIIIDGGLTPTL</sequence>
<dbReference type="EMBL" id="SJKB01000004">
    <property type="protein sequence ID" value="TCC62138.1"/>
    <property type="molecule type" value="Genomic_DNA"/>
</dbReference>
<dbReference type="Pfam" id="PF13561">
    <property type="entry name" value="adh_short_C2"/>
    <property type="match status" value="1"/>
</dbReference>